<dbReference type="InParanoid" id="A0A5Q0BI11"/>
<dbReference type="PANTHER" id="PTHR39673">
    <property type="entry name" value="TUNGSTEN FORMYLMETHANOFURAN DEHYDROGENASE, SUBUNIT C (FWDC)"/>
    <property type="match status" value="1"/>
</dbReference>
<dbReference type="GO" id="GO:0018493">
    <property type="term" value="F:formylmethanofuran dehydrogenase activity"/>
    <property type="evidence" value="ECO:0007669"/>
    <property type="project" value="InterPro"/>
</dbReference>
<evidence type="ECO:0000259" key="1">
    <source>
        <dbReference type="Pfam" id="PF01493"/>
    </source>
</evidence>
<evidence type="ECO:0000313" key="3">
    <source>
        <dbReference type="Proteomes" id="UP000325755"/>
    </source>
</evidence>
<dbReference type="PANTHER" id="PTHR39673:SF5">
    <property type="entry name" value="TUNGSTEN-CONTAINING FORMYLMETHANOFURAN DEHYDROGENASE 2 SUBUNIT C"/>
    <property type="match status" value="1"/>
</dbReference>
<feature type="domain" description="Glutamate synthase alpha subunit C-terminal" evidence="1">
    <location>
        <begin position="71"/>
        <end position="217"/>
    </location>
</feature>
<proteinExistence type="predicted"/>
<dbReference type="InterPro" id="IPR017550">
    <property type="entry name" value="Formylmethanofuran_DH_suC"/>
</dbReference>
<dbReference type="OrthoDB" id="8562860at2"/>
<protein>
    <submittedName>
        <fullName evidence="2">Formylmethanofuran dehydrogenase subunit C</fullName>
    </submittedName>
</protein>
<dbReference type="Gene3D" id="2.160.20.60">
    <property type="entry name" value="Glutamate synthase, alpha subunit, C-terminal domain"/>
    <property type="match status" value="1"/>
</dbReference>
<dbReference type="EMBL" id="CP044205">
    <property type="protein sequence ID" value="QFY41768.1"/>
    <property type="molecule type" value="Genomic_DNA"/>
</dbReference>
<sequence>MTALTFTLKIEPRQRIDVSPLIPQQLDGKTVAEISAIELQSGNRKLRVDEVFTTSGSDSRNIRFLGAATAKLDFIGKGLTEGEIQVEGNVGSYAGMYMKGGRLLISGNTDAYAACEMKSGELTIDGDAGDYLGAALPGNRKGMQGGIVIVRGNAGHRVGDHMRRGSILIEGNAGDYLGTRMVAGTIGVLGTVGANPGYAMRRGTLLLLTALSQVPATFNDCGAHTLGFLPLLLKGYRGYRTRFAELAGTVKRVRRYAGDMAGLGKGEILVVL</sequence>
<dbReference type="InterPro" id="IPR036485">
    <property type="entry name" value="Glu_synth_asu_C_sf"/>
</dbReference>
<dbReference type="AlphaFoldDB" id="A0A5Q0BI11"/>
<dbReference type="GO" id="GO:0046914">
    <property type="term" value="F:transition metal ion binding"/>
    <property type="evidence" value="ECO:0007669"/>
    <property type="project" value="InterPro"/>
</dbReference>
<dbReference type="RefSeq" id="WP_153247752.1">
    <property type="nucleotide sequence ID" value="NZ_CP044205.1"/>
</dbReference>
<keyword evidence="3" id="KW-1185">Reference proteome</keyword>
<dbReference type="Proteomes" id="UP000325755">
    <property type="component" value="Chromosome"/>
</dbReference>
<dbReference type="NCBIfam" id="TIGR03122">
    <property type="entry name" value="one_C_dehyd_C"/>
    <property type="match status" value="1"/>
</dbReference>
<dbReference type="SUPFAM" id="SSF69336">
    <property type="entry name" value="Alpha subunit of glutamate synthase, C-terminal domain"/>
    <property type="match status" value="1"/>
</dbReference>
<name>A0A5Q0BI11_9GAMM</name>
<accession>A0A5Q0BI11</accession>
<evidence type="ECO:0000313" key="2">
    <source>
        <dbReference type="EMBL" id="QFY41768.1"/>
    </source>
</evidence>
<dbReference type="Pfam" id="PF01493">
    <property type="entry name" value="GXGXG"/>
    <property type="match status" value="1"/>
</dbReference>
<dbReference type="GO" id="GO:0015948">
    <property type="term" value="P:methanogenesis"/>
    <property type="evidence" value="ECO:0007669"/>
    <property type="project" value="InterPro"/>
</dbReference>
<reference evidence="2 3" key="1">
    <citation type="submission" date="2019-09" db="EMBL/GenBank/DDBJ databases">
        <title>Ecophysiology of the spiral-shaped methanotroph Methylospira mobilis as revealed by the complete genome sequence.</title>
        <authorList>
            <person name="Oshkin I.Y."/>
            <person name="Dedysh S.N."/>
            <person name="Miroshnikov K."/>
            <person name="Danilova O.V."/>
            <person name="Hakobyan A."/>
            <person name="Liesack W."/>
        </authorList>
    </citation>
    <scope>NUCLEOTIDE SEQUENCE [LARGE SCALE GENOMIC DNA]</scope>
    <source>
        <strain evidence="2 3">Shm1</strain>
    </source>
</reference>
<dbReference type="KEGG" id="mmob:F6R98_03270"/>
<organism evidence="2 3">
    <name type="scientific">Candidatus Methylospira mobilis</name>
    <dbReference type="NCBI Taxonomy" id="1808979"/>
    <lineage>
        <taxon>Bacteria</taxon>
        <taxon>Pseudomonadati</taxon>
        <taxon>Pseudomonadota</taxon>
        <taxon>Gammaproteobacteria</taxon>
        <taxon>Methylococcales</taxon>
        <taxon>Methylococcaceae</taxon>
        <taxon>Candidatus Methylospira</taxon>
    </lineage>
</organism>
<gene>
    <name evidence="2" type="ORF">F6R98_03270</name>
</gene>
<dbReference type="InterPro" id="IPR002489">
    <property type="entry name" value="Glu_synth_asu_C"/>
</dbReference>